<sequence length="79" mass="9165">MVCGEHRTKKTILARIASREAGKIRIMGIIYVDILPDYKDLGEAFKKTIDFTFEENKSEVSEWKRALRAFNHASVTYKQ</sequence>
<feature type="non-terminal residue" evidence="1">
    <location>
        <position position="79"/>
    </location>
</feature>
<organism evidence="1 2">
    <name type="scientific">Gigaspora margarita</name>
    <dbReference type="NCBI Taxonomy" id="4874"/>
    <lineage>
        <taxon>Eukaryota</taxon>
        <taxon>Fungi</taxon>
        <taxon>Fungi incertae sedis</taxon>
        <taxon>Mucoromycota</taxon>
        <taxon>Glomeromycotina</taxon>
        <taxon>Glomeromycetes</taxon>
        <taxon>Diversisporales</taxon>
        <taxon>Gigasporaceae</taxon>
        <taxon>Gigaspora</taxon>
    </lineage>
</organism>
<accession>A0ABN7WW29</accession>
<dbReference type="EMBL" id="CAJVQB010068363">
    <property type="protein sequence ID" value="CAG8842235.1"/>
    <property type="molecule type" value="Genomic_DNA"/>
</dbReference>
<keyword evidence="2" id="KW-1185">Reference proteome</keyword>
<protein>
    <submittedName>
        <fullName evidence="1">35052_t:CDS:1</fullName>
    </submittedName>
</protein>
<proteinExistence type="predicted"/>
<evidence type="ECO:0000313" key="1">
    <source>
        <dbReference type="EMBL" id="CAG8842235.1"/>
    </source>
</evidence>
<comment type="caution">
    <text evidence="1">The sequence shown here is derived from an EMBL/GenBank/DDBJ whole genome shotgun (WGS) entry which is preliminary data.</text>
</comment>
<reference evidence="1 2" key="1">
    <citation type="submission" date="2021-06" db="EMBL/GenBank/DDBJ databases">
        <authorList>
            <person name="Kallberg Y."/>
            <person name="Tangrot J."/>
            <person name="Rosling A."/>
        </authorList>
    </citation>
    <scope>NUCLEOTIDE SEQUENCE [LARGE SCALE GENOMIC DNA]</scope>
    <source>
        <strain evidence="1 2">120-4 pot B 10/14</strain>
    </source>
</reference>
<gene>
    <name evidence="1" type="ORF">GMARGA_LOCUS35875</name>
</gene>
<name>A0ABN7WW29_GIGMA</name>
<dbReference type="Proteomes" id="UP000789901">
    <property type="component" value="Unassembled WGS sequence"/>
</dbReference>
<evidence type="ECO:0000313" key="2">
    <source>
        <dbReference type="Proteomes" id="UP000789901"/>
    </source>
</evidence>